<evidence type="ECO:0000256" key="5">
    <source>
        <dbReference type="PROSITE-ProRule" id="PRU01248"/>
    </source>
</evidence>
<keyword evidence="3 5" id="KW-0238">DNA-binding</keyword>
<dbReference type="PROSITE" id="PS51898">
    <property type="entry name" value="TYR_RECOMBINASE"/>
    <property type="match status" value="1"/>
</dbReference>
<gene>
    <name evidence="8" type="ORF">B0A75_04785</name>
</gene>
<keyword evidence="4" id="KW-0233">DNA recombination</keyword>
<keyword evidence="9" id="KW-1185">Reference proteome</keyword>
<dbReference type="Pfam" id="PF00589">
    <property type="entry name" value="Phage_integrase"/>
    <property type="match status" value="1"/>
</dbReference>
<evidence type="ECO:0000256" key="4">
    <source>
        <dbReference type="ARBA" id="ARBA00023172"/>
    </source>
</evidence>
<dbReference type="Gene3D" id="1.10.443.10">
    <property type="entry name" value="Intergrase catalytic core"/>
    <property type="match status" value="1"/>
</dbReference>
<dbReference type="Proteomes" id="UP000198336">
    <property type="component" value="Unassembled WGS sequence"/>
</dbReference>
<evidence type="ECO:0000259" key="7">
    <source>
        <dbReference type="PROSITE" id="PS51900"/>
    </source>
</evidence>
<keyword evidence="2" id="KW-0229">DNA integration</keyword>
<dbReference type="InterPro" id="IPR050808">
    <property type="entry name" value="Phage_Integrase"/>
</dbReference>
<evidence type="ECO:0000259" key="6">
    <source>
        <dbReference type="PROSITE" id="PS51898"/>
    </source>
</evidence>
<evidence type="ECO:0000256" key="2">
    <source>
        <dbReference type="ARBA" id="ARBA00022908"/>
    </source>
</evidence>
<accession>A0A226I789</accession>
<dbReference type="InterPro" id="IPR002104">
    <property type="entry name" value="Integrase_catalytic"/>
</dbReference>
<dbReference type="GO" id="GO:0015074">
    <property type="term" value="P:DNA integration"/>
    <property type="evidence" value="ECO:0007669"/>
    <property type="project" value="UniProtKB-KW"/>
</dbReference>
<evidence type="ECO:0000313" key="9">
    <source>
        <dbReference type="Proteomes" id="UP000198336"/>
    </source>
</evidence>
<dbReference type="PANTHER" id="PTHR30629">
    <property type="entry name" value="PROPHAGE INTEGRASE"/>
    <property type="match status" value="1"/>
</dbReference>
<comment type="similarity">
    <text evidence="1">Belongs to the 'phage' integrase family.</text>
</comment>
<evidence type="ECO:0000256" key="3">
    <source>
        <dbReference type="ARBA" id="ARBA00023125"/>
    </source>
</evidence>
<feature type="domain" description="Tyr recombinase" evidence="6">
    <location>
        <begin position="185"/>
        <end position="380"/>
    </location>
</feature>
<protein>
    <recommendedName>
        <fullName evidence="10">Tyr recombinase domain-containing protein</fullName>
    </recommendedName>
</protein>
<sequence length="386" mass="45251">MKSIYSTPKIVKYDDLSKPWFVYFRYNQKLFRYKFGINYINNYKKRLIEANSIRDVLHDKLRNGWNPNIPDVVNNFKSMTFSEALDFALEKKAAYLEKKTFCGYESTVKFIKNALPSTNLKNLLICDTKRAHIKLLIEKTMEQRKWSNKSFNKNLGYLKAVLSELTQWDIIENNPAHGIKSLKVGEVTAFTPATDDEVKLIKEKILSDFPSFYPYIISIFHTGIRPEELLHIQIKMIDLNKSQIILPPEITKTNIERIVPINQFLKAYFEEMNLSQQNKNFYVFGSNREYSNRGLKKDLDFVPGPRKLSRHCASKLWRKLIKNQLEINVDMYSLKHLGANKKILAGVELDALRELYGHTSKMMTLRYAKIIKEVNRQQILEKSPDF</sequence>
<evidence type="ECO:0000313" key="8">
    <source>
        <dbReference type="EMBL" id="OXB01761.1"/>
    </source>
</evidence>
<dbReference type="GO" id="GO:0006310">
    <property type="term" value="P:DNA recombination"/>
    <property type="evidence" value="ECO:0007669"/>
    <property type="project" value="UniProtKB-KW"/>
</dbReference>
<dbReference type="InterPro" id="IPR010998">
    <property type="entry name" value="Integrase_recombinase_N"/>
</dbReference>
<dbReference type="RefSeq" id="WP_089053154.1">
    <property type="nucleotide sequence ID" value="NZ_MUHA01000006.1"/>
</dbReference>
<dbReference type="AlphaFoldDB" id="A0A226I789"/>
<dbReference type="PANTHER" id="PTHR30629:SF2">
    <property type="entry name" value="PROPHAGE INTEGRASE INTS-RELATED"/>
    <property type="match status" value="1"/>
</dbReference>
<name>A0A226I789_9FLAO</name>
<dbReference type="InterPro" id="IPR011010">
    <property type="entry name" value="DNA_brk_join_enz"/>
</dbReference>
<dbReference type="Gene3D" id="1.10.150.130">
    <property type="match status" value="1"/>
</dbReference>
<dbReference type="GO" id="GO:0003677">
    <property type="term" value="F:DNA binding"/>
    <property type="evidence" value="ECO:0007669"/>
    <property type="project" value="UniProtKB-UniRule"/>
</dbReference>
<dbReference type="InterPro" id="IPR013762">
    <property type="entry name" value="Integrase-like_cat_sf"/>
</dbReference>
<comment type="caution">
    <text evidence="8">The sequence shown here is derived from an EMBL/GenBank/DDBJ whole genome shotgun (WGS) entry which is preliminary data.</text>
</comment>
<dbReference type="EMBL" id="MUHA01000006">
    <property type="protein sequence ID" value="OXB01761.1"/>
    <property type="molecule type" value="Genomic_DNA"/>
</dbReference>
<organism evidence="8 9">
    <name type="scientific">Flavobacterium oncorhynchi</name>
    <dbReference type="NCBI Taxonomy" id="728056"/>
    <lineage>
        <taxon>Bacteria</taxon>
        <taxon>Pseudomonadati</taxon>
        <taxon>Bacteroidota</taxon>
        <taxon>Flavobacteriia</taxon>
        <taxon>Flavobacteriales</taxon>
        <taxon>Flavobacteriaceae</taxon>
        <taxon>Flavobacterium</taxon>
    </lineage>
</organism>
<proteinExistence type="inferred from homology"/>
<dbReference type="SUPFAM" id="SSF56349">
    <property type="entry name" value="DNA breaking-rejoining enzymes"/>
    <property type="match status" value="1"/>
</dbReference>
<reference evidence="8 9" key="1">
    <citation type="submission" date="2016-11" db="EMBL/GenBank/DDBJ databases">
        <title>Whole genomes of Flavobacteriaceae.</title>
        <authorList>
            <person name="Stine C."/>
            <person name="Li C."/>
            <person name="Tadesse D."/>
        </authorList>
    </citation>
    <scope>NUCLEOTIDE SEQUENCE [LARGE SCALE GENOMIC DNA]</scope>
    <source>
        <strain evidence="8 9">CCUG 59446</strain>
    </source>
</reference>
<dbReference type="InterPro" id="IPR044068">
    <property type="entry name" value="CB"/>
</dbReference>
<dbReference type="PROSITE" id="PS51900">
    <property type="entry name" value="CB"/>
    <property type="match status" value="1"/>
</dbReference>
<evidence type="ECO:0000256" key="1">
    <source>
        <dbReference type="ARBA" id="ARBA00008857"/>
    </source>
</evidence>
<evidence type="ECO:0008006" key="10">
    <source>
        <dbReference type="Google" id="ProtNLM"/>
    </source>
</evidence>
<feature type="domain" description="Core-binding (CB)" evidence="7">
    <location>
        <begin position="79"/>
        <end position="166"/>
    </location>
</feature>